<protein>
    <recommendedName>
        <fullName evidence="9">Amino acid permease/ SLC12A domain-containing protein</fullName>
    </recommendedName>
</protein>
<dbReference type="GeneID" id="30144818"/>
<evidence type="ECO:0000313" key="11">
    <source>
        <dbReference type="Proteomes" id="UP000094336"/>
    </source>
</evidence>
<evidence type="ECO:0000313" key="10">
    <source>
        <dbReference type="EMBL" id="ODQ76895.1"/>
    </source>
</evidence>
<dbReference type="AlphaFoldDB" id="A0A1E3QGR8"/>
<sequence length="463" mass="50773">MIYCTVHALGELAVAFPVAGAFSSYITRFLDPSWGFAVGSLYALNWLCTLPLELVAASITIRYWQSTVNPAAFVCLFYALVLFLNLCGVRGYGESEFIFSSIKVIAVIGFIFLGIILNCGGGPQGGYIGGKFWHTPGAFAHGFKGVCSVFVTAAFSFTGTEMAGLAAAETENPRKSLPSAIKQVFWRITLFYIVCLTLIGLLVGYDDPRLIGSSDVDATASPFVIAIKNGGIKGLPSVMNAVIMIAVVSVGNSAMYGSSRTLAALANQGMLPKQVGYLDRSGRPLVAIGIGAVFGLLCFVSASDKEAEVFSWLMGLAGLAATFTWMSICLCHLRFRQALRYNNRSTDELPFKSQATVWGSAWGVIMNLVTLIAQFWVALFPLGSKPLPATFFKGYIALPIVLALYVGHKIYKKNWILYVKLEDIDIDSGRRDLDLEVLKQEIAEEACYISSRPWWYRWYRYWC</sequence>
<feature type="transmembrane region" description="Helical" evidence="8">
    <location>
        <begin position="184"/>
        <end position="205"/>
    </location>
</feature>
<keyword evidence="3" id="KW-0813">Transport</keyword>
<dbReference type="Pfam" id="PF00324">
    <property type="entry name" value="AA_permease"/>
    <property type="match status" value="1"/>
</dbReference>
<dbReference type="InterPro" id="IPR004841">
    <property type="entry name" value="AA-permease/SLC12A_dom"/>
</dbReference>
<keyword evidence="4 8" id="KW-0812">Transmembrane</keyword>
<gene>
    <name evidence="10" type="ORF">BABINDRAFT_124132</name>
</gene>
<feature type="transmembrane region" description="Helical" evidence="8">
    <location>
        <begin position="42"/>
        <end position="64"/>
    </location>
</feature>
<dbReference type="InterPro" id="IPR050524">
    <property type="entry name" value="APC_YAT"/>
</dbReference>
<dbReference type="RefSeq" id="XP_018982223.1">
    <property type="nucleotide sequence ID" value="XM_019126964.1"/>
</dbReference>
<evidence type="ECO:0000256" key="3">
    <source>
        <dbReference type="ARBA" id="ARBA00022448"/>
    </source>
</evidence>
<dbReference type="GO" id="GO:0015171">
    <property type="term" value="F:amino acid transmembrane transporter activity"/>
    <property type="evidence" value="ECO:0007669"/>
    <property type="project" value="TreeGrafter"/>
</dbReference>
<proteinExistence type="inferred from homology"/>
<name>A0A1E3QGR8_9ASCO</name>
<keyword evidence="5" id="KW-0029">Amino-acid transport</keyword>
<feature type="transmembrane region" description="Helical" evidence="8">
    <location>
        <begin position="309"/>
        <end position="335"/>
    </location>
</feature>
<dbReference type="EMBL" id="KV454455">
    <property type="protein sequence ID" value="ODQ76895.1"/>
    <property type="molecule type" value="Genomic_DNA"/>
</dbReference>
<reference evidence="11" key="1">
    <citation type="submission" date="2016-05" db="EMBL/GenBank/DDBJ databases">
        <title>Comparative genomics of biotechnologically important yeasts.</title>
        <authorList>
            <consortium name="DOE Joint Genome Institute"/>
            <person name="Riley R."/>
            <person name="Haridas S."/>
            <person name="Wolfe K.H."/>
            <person name="Lopes M.R."/>
            <person name="Hittinger C.T."/>
            <person name="Goker M."/>
            <person name="Salamov A."/>
            <person name="Wisecaver J."/>
            <person name="Long T.M."/>
            <person name="Aerts A.L."/>
            <person name="Barry K."/>
            <person name="Choi C."/>
            <person name="Clum A."/>
            <person name="Coughlan A.Y."/>
            <person name="Deshpande S."/>
            <person name="Douglass A.P."/>
            <person name="Hanson S.J."/>
            <person name="Klenk H.-P."/>
            <person name="Labutti K."/>
            <person name="Lapidus A."/>
            <person name="Lindquist E."/>
            <person name="Lipzen A."/>
            <person name="Meier-Kolthoff J.P."/>
            <person name="Ohm R.A."/>
            <person name="Otillar R.P."/>
            <person name="Pangilinan J."/>
            <person name="Peng Y."/>
            <person name="Rokas A."/>
            <person name="Rosa C.A."/>
            <person name="Scheuner C."/>
            <person name="Sibirny A.A."/>
            <person name="Slot J.C."/>
            <person name="Stielow J.B."/>
            <person name="Sun H."/>
            <person name="Kurtzman C.P."/>
            <person name="Blackwell M."/>
            <person name="Grigoriev I.V."/>
            <person name="Jeffries T.W."/>
        </authorList>
    </citation>
    <scope>NUCLEOTIDE SEQUENCE [LARGE SCALE GENOMIC DNA]</scope>
    <source>
        <strain evidence="11">NRRL Y-12698</strain>
    </source>
</reference>
<evidence type="ECO:0000259" key="9">
    <source>
        <dbReference type="Pfam" id="PF00324"/>
    </source>
</evidence>
<comment type="subcellular location">
    <subcellularLocation>
        <location evidence="1">Membrane</location>
        <topology evidence="1">Multi-pass membrane protein</topology>
    </subcellularLocation>
</comment>
<organism evidence="10 11">
    <name type="scientific">Babjeviella inositovora NRRL Y-12698</name>
    <dbReference type="NCBI Taxonomy" id="984486"/>
    <lineage>
        <taxon>Eukaryota</taxon>
        <taxon>Fungi</taxon>
        <taxon>Dikarya</taxon>
        <taxon>Ascomycota</taxon>
        <taxon>Saccharomycotina</taxon>
        <taxon>Pichiomycetes</taxon>
        <taxon>Serinales incertae sedis</taxon>
        <taxon>Babjeviella</taxon>
    </lineage>
</organism>
<dbReference type="Gene3D" id="1.20.1740.10">
    <property type="entry name" value="Amino acid/polyamine transporter I"/>
    <property type="match status" value="1"/>
</dbReference>
<dbReference type="OrthoDB" id="3900342at2759"/>
<feature type="transmembrane region" description="Helical" evidence="8">
    <location>
        <begin position="389"/>
        <end position="407"/>
    </location>
</feature>
<evidence type="ECO:0000256" key="4">
    <source>
        <dbReference type="ARBA" id="ARBA00022692"/>
    </source>
</evidence>
<dbReference type="PANTHER" id="PTHR43341:SF1">
    <property type="entry name" value="GENERAL AMINO-ACID PERMEASE GAP1"/>
    <property type="match status" value="1"/>
</dbReference>
<dbReference type="Proteomes" id="UP000094336">
    <property type="component" value="Unassembled WGS sequence"/>
</dbReference>
<feature type="transmembrane region" description="Helical" evidence="8">
    <location>
        <begin position="241"/>
        <end position="263"/>
    </location>
</feature>
<feature type="transmembrane region" description="Helical" evidence="8">
    <location>
        <begin position="97"/>
        <end position="117"/>
    </location>
</feature>
<dbReference type="GO" id="GO:0016020">
    <property type="term" value="C:membrane"/>
    <property type="evidence" value="ECO:0007669"/>
    <property type="project" value="UniProtKB-SubCell"/>
</dbReference>
<feature type="transmembrane region" description="Helical" evidence="8">
    <location>
        <begin position="71"/>
        <end position="91"/>
    </location>
</feature>
<evidence type="ECO:0000256" key="1">
    <source>
        <dbReference type="ARBA" id="ARBA00004141"/>
    </source>
</evidence>
<evidence type="ECO:0000256" key="5">
    <source>
        <dbReference type="ARBA" id="ARBA00022970"/>
    </source>
</evidence>
<feature type="domain" description="Amino acid permease/ SLC12A" evidence="9">
    <location>
        <begin position="1"/>
        <end position="417"/>
    </location>
</feature>
<feature type="transmembrane region" description="Helical" evidence="8">
    <location>
        <begin position="355"/>
        <end position="377"/>
    </location>
</feature>
<evidence type="ECO:0000256" key="2">
    <source>
        <dbReference type="ARBA" id="ARBA00006983"/>
    </source>
</evidence>
<feature type="transmembrane region" description="Helical" evidence="8">
    <location>
        <begin position="12"/>
        <end position="30"/>
    </location>
</feature>
<keyword evidence="11" id="KW-1185">Reference proteome</keyword>
<dbReference type="FunFam" id="1.20.1740.10:FF:000017">
    <property type="entry name" value="Amino acid permease"/>
    <property type="match status" value="1"/>
</dbReference>
<dbReference type="STRING" id="984486.A0A1E3QGR8"/>
<keyword evidence="6 8" id="KW-1133">Transmembrane helix</keyword>
<evidence type="ECO:0000256" key="8">
    <source>
        <dbReference type="SAM" id="Phobius"/>
    </source>
</evidence>
<comment type="similarity">
    <text evidence="2">Belongs to the amino acid-polyamine-organocation (APC) superfamily. YAT (TC 2.A.3.10) family.</text>
</comment>
<dbReference type="PIRSF" id="PIRSF006060">
    <property type="entry name" value="AA_transporter"/>
    <property type="match status" value="1"/>
</dbReference>
<feature type="transmembrane region" description="Helical" evidence="8">
    <location>
        <begin position="284"/>
        <end position="303"/>
    </location>
</feature>
<evidence type="ECO:0000256" key="7">
    <source>
        <dbReference type="ARBA" id="ARBA00023136"/>
    </source>
</evidence>
<dbReference type="PANTHER" id="PTHR43341">
    <property type="entry name" value="AMINO ACID PERMEASE"/>
    <property type="match status" value="1"/>
</dbReference>
<keyword evidence="7 8" id="KW-0472">Membrane</keyword>
<accession>A0A1E3QGR8</accession>
<evidence type="ECO:0000256" key="6">
    <source>
        <dbReference type="ARBA" id="ARBA00022989"/>
    </source>
</evidence>